<feature type="compositionally biased region" description="Polar residues" evidence="1">
    <location>
        <begin position="1"/>
        <end position="19"/>
    </location>
</feature>
<name>A0AAD8KXQ3_TARER</name>
<evidence type="ECO:0000313" key="2">
    <source>
        <dbReference type="EMBL" id="KAK1428247.1"/>
    </source>
</evidence>
<keyword evidence="3" id="KW-1185">Reference proteome</keyword>
<comment type="caution">
    <text evidence="2">The sequence shown here is derived from an EMBL/GenBank/DDBJ whole genome shotgun (WGS) entry which is preliminary data.</text>
</comment>
<feature type="compositionally biased region" description="Polar residues" evidence="1">
    <location>
        <begin position="88"/>
        <end position="100"/>
    </location>
</feature>
<feature type="region of interest" description="Disordered" evidence="1">
    <location>
        <begin position="1"/>
        <end position="108"/>
    </location>
</feature>
<protein>
    <submittedName>
        <fullName evidence="2">Uncharacterized protein</fullName>
    </submittedName>
</protein>
<proteinExistence type="predicted"/>
<feature type="compositionally biased region" description="Basic and acidic residues" evidence="1">
    <location>
        <begin position="20"/>
        <end position="33"/>
    </location>
</feature>
<feature type="compositionally biased region" description="Basic and acidic residues" evidence="1">
    <location>
        <begin position="73"/>
        <end position="87"/>
    </location>
</feature>
<reference evidence="2" key="1">
    <citation type="journal article" date="2023" name="bioRxiv">
        <title>Improved chromosome-level genome assembly for marigold (Tagetes erecta).</title>
        <authorList>
            <person name="Jiang F."/>
            <person name="Yuan L."/>
            <person name="Wang S."/>
            <person name="Wang H."/>
            <person name="Xu D."/>
            <person name="Wang A."/>
            <person name="Fan W."/>
        </authorList>
    </citation>
    <scope>NUCLEOTIDE SEQUENCE</scope>
    <source>
        <strain evidence="2">WSJ</strain>
        <tissue evidence="2">Leaf</tissue>
    </source>
</reference>
<evidence type="ECO:0000313" key="3">
    <source>
        <dbReference type="Proteomes" id="UP001229421"/>
    </source>
</evidence>
<evidence type="ECO:0000256" key="1">
    <source>
        <dbReference type="SAM" id="MobiDB-lite"/>
    </source>
</evidence>
<accession>A0AAD8KXQ3</accession>
<feature type="compositionally biased region" description="Low complexity" evidence="1">
    <location>
        <begin position="34"/>
        <end position="45"/>
    </location>
</feature>
<gene>
    <name evidence="2" type="ORF">QVD17_17077</name>
</gene>
<organism evidence="2 3">
    <name type="scientific">Tagetes erecta</name>
    <name type="common">African marigold</name>
    <dbReference type="NCBI Taxonomy" id="13708"/>
    <lineage>
        <taxon>Eukaryota</taxon>
        <taxon>Viridiplantae</taxon>
        <taxon>Streptophyta</taxon>
        <taxon>Embryophyta</taxon>
        <taxon>Tracheophyta</taxon>
        <taxon>Spermatophyta</taxon>
        <taxon>Magnoliopsida</taxon>
        <taxon>eudicotyledons</taxon>
        <taxon>Gunneridae</taxon>
        <taxon>Pentapetalae</taxon>
        <taxon>asterids</taxon>
        <taxon>campanulids</taxon>
        <taxon>Asterales</taxon>
        <taxon>Asteraceae</taxon>
        <taxon>Asteroideae</taxon>
        <taxon>Heliantheae alliance</taxon>
        <taxon>Tageteae</taxon>
        <taxon>Tagetes</taxon>
    </lineage>
</organism>
<dbReference type="AlphaFoldDB" id="A0AAD8KXQ3"/>
<dbReference type="Proteomes" id="UP001229421">
    <property type="component" value="Unassembled WGS sequence"/>
</dbReference>
<dbReference type="EMBL" id="JAUHHV010000004">
    <property type="protein sequence ID" value="KAK1428247.1"/>
    <property type="molecule type" value="Genomic_DNA"/>
</dbReference>
<sequence length="126" mass="13889">MMANNLTTQSRSRKMSTYQKLREATFGRFRRADPSPSSNSRDSSALPIVLQQPMANEAPINDVPPSADATSNKNDRDSSKNVGKHNDNVGSTDLVNQKTLGESKLDSHQDENDYYCCGCWCCESGP</sequence>